<evidence type="ECO:0000256" key="1">
    <source>
        <dbReference type="SAM" id="MobiDB-lite"/>
    </source>
</evidence>
<organism evidence="4 5">
    <name type="scientific">Lentithecium fluviatile CBS 122367</name>
    <dbReference type="NCBI Taxonomy" id="1168545"/>
    <lineage>
        <taxon>Eukaryota</taxon>
        <taxon>Fungi</taxon>
        <taxon>Dikarya</taxon>
        <taxon>Ascomycota</taxon>
        <taxon>Pezizomycotina</taxon>
        <taxon>Dothideomycetes</taxon>
        <taxon>Pleosporomycetidae</taxon>
        <taxon>Pleosporales</taxon>
        <taxon>Massarineae</taxon>
        <taxon>Lentitheciaceae</taxon>
        <taxon>Lentithecium</taxon>
    </lineage>
</organism>
<feature type="chain" id="PRO_5026014791" description="Mid2 domain-containing protein" evidence="3">
    <location>
        <begin position="19"/>
        <end position="257"/>
    </location>
</feature>
<gene>
    <name evidence="4" type="ORF">K458DRAFT_425158</name>
</gene>
<keyword evidence="3" id="KW-0732">Signal</keyword>
<keyword evidence="2" id="KW-0812">Transmembrane</keyword>
<feature type="region of interest" description="Disordered" evidence="1">
    <location>
        <begin position="121"/>
        <end position="169"/>
    </location>
</feature>
<evidence type="ECO:0000256" key="2">
    <source>
        <dbReference type="SAM" id="Phobius"/>
    </source>
</evidence>
<dbReference type="AlphaFoldDB" id="A0A6G1ICB8"/>
<keyword evidence="5" id="KW-1185">Reference proteome</keyword>
<protein>
    <recommendedName>
        <fullName evidence="6">Mid2 domain-containing protein</fullName>
    </recommendedName>
</protein>
<keyword evidence="2" id="KW-1133">Transmembrane helix</keyword>
<reference evidence="4" key="1">
    <citation type="journal article" date="2020" name="Stud. Mycol.">
        <title>101 Dothideomycetes genomes: a test case for predicting lifestyles and emergence of pathogens.</title>
        <authorList>
            <person name="Haridas S."/>
            <person name="Albert R."/>
            <person name="Binder M."/>
            <person name="Bloem J."/>
            <person name="Labutti K."/>
            <person name="Salamov A."/>
            <person name="Andreopoulos B."/>
            <person name="Baker S."/>
            <person name="Barry K."/>
            <person name="Bills G."/>
            <person name="Bluhm B."/>
            <person name="Cannon C."/>
            <person name="Castanera R."/>
            <person name="Culley D."/>
            <person name="Daum C."/>
            <person name="Ezra D."/>
            <person name="Gonzalez J."/>
            <person name="Henrissat B."/>
            <person name="Kuo A."/>
            <person name="Liang C."/>
            <person name="Lipzen A."/>
            <person name="Lutzoni F."/>
            <person name="Magnuson J."/>
            <person name="Mondo S."/>
            <person name="Nolan M."/>
            <person name="Ohm R."/>
            <person name="Pangilinan J."/>
            <person name="Park H.-J."/>
            <person name="Ramirez L."/>
            <person name="Alfaro M."/>
            <person name="Sun H."/>
            <person name="Tritt A."/>
            <person name="Yoshinaga Y."/>
            <person name="Zwiers L.-H."/>
            <person name="Turgeon B."/>
            <person name="Goodwin S."/>
            <person name="Spatafora J."/>
            <person name="Crous P."/>
            <person name="Grigoriev I."/>
        </authorList>
    </citation>
    <scope>NUCLEOTIDE SEQUENCE</scope>
    <source>
        <strain evidence="4">CBS 122367</strain>
    </source>
</reference>
<feature type="transmembrane region" description="Helical" evidence="2">
    <location>
        <begin position="175"/>
        <end position="200"/>
    </location>
</feature>
<name>A0A6G1ICB8_9PLEO</name>
<evidence type="ECO:0008006" key="6">
    <source>
        <dbReference type="Google" id="ProtNLM"/>
    </source>
</evidence>
<accession>A0A6G1ICB8</accession>
<sequence>MYAAHILSLVCTLISVNANNEFLRPPPVGLDALIFSQVEVKWRCDDCGTSLISLNVWQNKGDGTDVDWAEETLLNDVSDPGSYNWTTHTLEGFPLSGRVHFQLVFGDRSISSAGLNLKNSLSSTTTTASTSPTPTSSTTSYSESSTTIFSTPASTPLPSAAASTSTSPRNDTLKVGLGVGLGIGIPFLLLVGGIAGYFAFRRRIKAQDVMYEPATEKDVVTAHNADRQIAELSSVVAELGGDGWQHELPESVGTTAR</sequence>
<dbReference type="EMBL" id="MU005646">
    <property type="protein sequence ID" value="KAF2675846.1"/>
    <property type="molecule type" value="Genomic_DNA"/>
</dbReference>
<keyword evidence="2" id="KW-0472">Membrane</keyword>
<proteinExistence type="predicted"/>
<evidence type="ECO:0000313" key="4">
    <source>
        <dbReference type="EMBL" id="KAF2675846.1"/>
    </source>
</evidence>
<dbReference type="OrthoDB" id="3798547at2759"/>
<dbReference type="Proteomes" id="UP000799291">
    <property type="component" value="Unassembled WGS sequence"/>
</dbReference>
<evidence type="ECO:0000256" key="3">
    <source>
        <dbReference type="SAM" id="SignalP"/>
    </source>
</evidence>
<feature type="signal peptide" evidence="3">
    <location>
        <begin position="1"/>
        <end position="18"/>
    </location>
</feature>
<evidence type="ECO:0000313" key="5">
    <source>
        <dbReference type="Proteomes" id="UP000799291"/>
    </source>
</evidence>